<dbReference type="RefSeq" id="WP_345198203.1">
    <property type="nucleotide sequence ID" value="NZ_BAABFL010000462.1"/>
</dbReference>
<dbReference type="SUPFAM" id="SSF48613">
    <property type="entry name" value="Heme oxygenase-like"/>
    <property type="match status" value="1"/>
</dbReference>
<comment type="catalytic activity">
    <reaction evidence="1">
        <text>4-amino-5-aminomethyl-2-methylpyrimidine + H2O = 4-amino-5-hydroxymethyl-2-methylpyrimidine + NH4(+)</text>
        <dbReference type="Rhea" id="RHEA:31799"/>
        <dbReference type="ChEBI" id="CHEBI:15377"/>
        <dbReference type="ChEBI" id="CHEBI:16892"/>
        <dbReference type="ChEBI" id="CHEBI:28938"/>
        <dbReference type="ChEBI" id="CHEBI:63416"/>
        <dbReference type="EC" id="3.5.99.2"/>
    </reaction>
</comment>
<comment type="caution">
    <text evidence="3">The sequence shown here is derived from an EMBL/GenBank/DDBJ whole genome shotgun (WGS) entry which is preliminary data.</text>
</comment>
<gene>
    <name evidence="3" type="ORF">GCM10023116_40480</name>
</gene>
<sequence>MNCQQLTVTHKQAWHSATNHPFLLDCRSGNLQPAQFNRWLEQDYLFGIEFTRFFAATLQAAPPNHFDILLSGLTGIKAELCWFHTTAKERNLSLHNALLPAGEEYCRFLIALSHRPYPVLATILWGIESTYSVACREPMASPYDQLFSYCASDTFKDYVHQLEQIADEALTSATEETQSETEAEFLIMCRHEKAFWQMAYEAVA</sequence>
<protein>
    <recommendedName>
        <fullName evidence="1">Aminopyrimidine aminohydrolase</fullName>
        <ecNumber evidence="1">3.5.99.2</ecNumber>
    </recommendedName>
</protein>
<dbReference type="InterPro" id="IPR004305">
    <property type="entry name" value="Thiaminase-2/PQQC"/>
</dbReference>
<dbReference type="PANTHER" id="PTHR43198">
    <property type="entry name" value="BIFUNCTIONAL TH2 PROTEIN"/>
    <property type="match status" value="1"/>
</dbReference>
<comment type="catalytic activity">
    <reaction evidence="1">
        <text>thiamine + H2O = 5-(2-hydroxyethyl)-4-methylthiazole + 4-amino-5-hydroxymethyl-2-methylpyrimidine + H(+)</text>
        <dbReference type="Rhea" id="RHEA:17509"/>
        <dbReference type="ChEBI" id="CHEBI:15377"/>
        <dbReference type="ChEBI" id="CHEBI:15378"/>
        <dbReference type="ChEBI" id="CHEBI:16892"/>
        <dbReference type="ChEBI" id="CHEBI:17957"/>
        <dbReference type="ChEBI" id="CHEBI:18385"/>
        <dbReference type="EC" id="3.5.99.2"/>
    </reaction>
</comment>
<evidence type="ECO:0000313" key="4">
    <source>
        <dbReference type="Proteomes" id="UP001500604"/>
    </source>
</evidence>
<dbReference type="InterPro" id="IPR050967">
    <property type="entry name" value="Thiamine_Salvage_TenA"/>
</dbReference>
<dbReference type="PIRSF" id="PIRSF003170">
    <property type="entry name" value="Pet18p"/>
    <property type="match status" value="1"/>
</dbReference>
<reference evidence="4" key="1">
    <citation type="journal article" date="2019" name="Int. J. Syst. Evol. Microbiol.">
        <title>The Global Catalogue of Microorganisms (GCM) 10K type strain sequencing project: providing services to taxonomists for standard genome sequencing and annotation.</title>
        <authorList>
            <consortium name="The Broad Institute Genomics Platform"/>
            <consortium name="The Broad Institute Genome Sequencing Center for Infectious Disease"/>
            <person name="Wu L."/>
            <person name="Ma J."/>
        </authorList>
    </citation>
    <scope>NUCLEOTIDE SEQUENCE [LARGE SCALE GENOMIC DNA]</scope>
    <source>
        <strain evidence="4">JCM 17805</strain>
    </source>
</reference>
<comment type="similarity">
    <text evidence="1">Belongs to the TenA family.</text>
</comment>
<dbReference type="Pfam" id="PF03070">
    <property type="entry name" value="TENA_THI-4"/>
    <property type="match status" value="1"/>
</dbReference>
<dbReference type="EC" id="3.5.99.2" evidence="1"/>
<comment type="function">
    <text evidence="1">Catalyzes an amino-pyrimidine hydrolysis reaction at the C5' of the pyrimidine moiety of thiamine compounds, a reaction that is part of a thiamine salvage pathway. Thus, catalyzes the conversion of 4-amino-5-aminomethyl-2-methylpyrimidine to 4-amino-5-hydroxymethyl-2-methylpyrimidine (HMP).</text>
</comment>
<dbReference type="Gene3D" id="1.20.910.10">
    <property type="entry name" value="Heme oxygenase-like"/>
    <property type="match status" value="1"/>
</dbReference>
<dbReference type="PANTHER" id="PTHR43198:SF5">
    <property type="entry name" value="BIFUNCTIONAL TENA-E PROTEIN"/>
    <property type="match status" value="1"/>
</dbReference>
<dbReference type="CDD" id="cd19357">
    <property type="entry name" value="TenA_E_At3g16990-like"/>
    <property type="match status" value="1"/>
</dbReference>
<proteinExistence type="inferred from homology"/>
<evidence type="ECO:0000256" key="1">
    <source>
        <dbReference type="PIRNR" id="PIRNR003170"/>
    </source>
</evidence>
<dbReference type="InterPro" id="IPR016084">
    <property type="entry name" value="Haem_Oase-like_multi-hlx"/>
</dbReference>
<dbReference type="Proteomes" id="UP001500604">
    <property type="component" value="Unassembled WGS sequence"/>
</dbReference>
<dbReference type="EMBL" id="BAABFL010000462">
    <property type="protein sequence ID" value="GAA4651764.1"/>
    <property type="molecule type" value="Genomic_DNA"/>
</dbReference>
<feature type="domain" description="Thiaminase-2/PQQC" evidence="2">
    <location>
        <begin position="10"/>
        <end position="201"/>
    </location>
</feature>
<evidence type="ECO:0000259" key="2">
    <source>
        <dbReference type="Pfam" id="PF03070"/>
    </source>
</evidence>
<keyword evidence="4" id="KW-1185">Reference proteome</keyword>
<accession>A0ABP8V8L3</accession>
<name>A0ABP8V8L3_9GAMM</name>
<evidence type="ECO:0000313" key="3">
    <source>
        <dbReference type="EMBL" id="GAA4651764.1"/>
    </source>
</evidence>
<keyword evidence="1" id="KW-0378">Hydrolase</keyword>
<comment type="pathway">
    <text evidence="1">Cofactor biosynthesis; thiamine diphosphate biosynthesis.</text>
</comment>
<keyword evidence="1" id="KW-0784">Thiamine biosynthesis</keyword>
<dbReference type="InterPro" id="IPR026285">
    <property type="entry name" value="TenA_E"/>
</dbReference>
<organism evidence="3 4">
    <name type="scientific">Kistimonas scapharcae</name>
    <dbReference type="NCBI Taxonomy" id="1036133"/>
    <lineage>
        <taxon>Bacteria</taxon>
        <taxon>Pseudomonadati</taxon>
        <taxon>Pseudomonadota</taxon>
        <taxon>Gammaproteobacteria</taxon>
        <taxon>Oceanospirillales</taxon>
        <taxon>Endozoicomonadaceae</taxon>
        <taxon>Kistimonas</taxon>
    </lineage>
</organism>